<dbReference type="GO" id="GO:0004674">
    <property type="term" value="F:protein serine/threonine kinase activity"/>
    <property type="evidence" value="ECO:0007669"/>
    <property type="project" value="TreeGrafter"/>
</dbReference>
<dbReference type="GO" id="GO:0005524">
    <property type="term" value="F:ATP binding"/>
    <property type="evidence" value="ECO:0007669"/>
    <property type="project" value="InterPro"/>
</dbReference>
<dbReference type="GeneID" id="18882891"/>
<gene>
    <name evidence="2" type="ORF">PUNSTDRAFT_47508</name>
</gene>
<dbReference type="Proteomes" id="UP000054196">
    <property type="component" value="Unassembled WGS sequence"/>
</dbReference>
<dbReference type="InterPro" id="IPR011009">
    <property type="entry name" value="Kinase-like_dom_sf"/>
</dbReference>
<sequence>MASEPYLAPERPELLESPYYFRNKESLLREWNHSYLRSCVAGFPDVTFTSDSPKWSIYRSGEFRRPRADPSPVETRAPVIADVEKTTIGGRPIMTITQIARPARLSVNGMPLKPNLPCPLSENDIVFIDGLRYMYRSLDNVEAPPRASQYGITESKVVNGGQGIVGSVPIRFGQVASMSCAVAVKHLIVRPACVDQTAMQLSVWKSLSHPNITPFLHWYAEDIKEDEEDEEAEENGKVEVSMPIGVVTPAAPHGDLKQYVITKGSLSPKFARLVLKQIIDGLEYIHFRGIFHRDVKPANVLVFDKSLDAITVKLCDFSKSVLKPKDDQRPYPQEGTAAWAPPEVLSHHYNASSEAFGVGAILFYV</sequence>
<dbReference type="EMBL" id="JH687554">
    <property type="protein sequence ID" value="EIN04561.1"/>
    <property type="molecule type" value="Genomic_DNA"/>
</dbReference>
<accession>R7S5B5</accession>
<evidence type="ECO:0000259" key="1">
    <source>
        <dbReference type="PROSITE" id="PS50011"/>
    </source>
</evidence>
<dbReference type="SUPFAM" id="SSF56112">
    <property type="entry name" value="Protein kinase-like (PK-like)"/>
    <property type="match status" value="1"/>
</dbReference>
<keyword evidence="2" id="KW-0418">Kinase</keyword>
<dbReference type="OrthoDB" id="8693905at2759"/>
<protein>
    <submittedName>
        <fullName evidence="2">Kinase-like protein</fullName>
    </submittedName>
</protein>
<dbReference type="AlphaFoldDB" id="R7S5B5"/>
<dbReference type="CDD" id="cd00180">
    <property type="entry name" value="PKc"/>
    <property type="match status" value="1"/>
</dbReference>
<dbReference type="GO" id="GO:0005634">
    <property type="term" value="C:nucleus"/>
    <property type="evidence" value="ECO:0007669"/>
    <property type="project" value="TreeGrafter"/>
</dbReference>
<proteinExistence type="predicted"/>
<dbReference type="GO" id="GO:0044773">
    <property type="term" value="P:mitotic DNA damage checkpoint signaling"/>
    <property type="evidence" value="ECO:0007669"/>
    <property type="project" value="TreeGrafter"/>
</dbReference>
<dbReference type="Pfam" id="PF00069">
    <property type="entry name" value="Pkinase"/>
    <property type="match status" value="1"/>
</dbReference>
<dbReference type="PANTHER" id="PTHR44167:SF30">
    <property type="entry name" value="PHOSPHORYLASE KINASE"/>
    <property type="match status" value="1"/>
</dbReference>
<keyword evidence="2" id="KW-0808">Transferase</keyword>
<dbReference type="InterPro" id="IPR000719">
    <property type="entry name" value="Prot_kinase_dom"/>
</dbReference>
<dbReference type="RefSeq" id="XP_007388356.1">
    <property type="nucleotide sequence ID" value="XM_007388294.1"/>
</dbReference>
<evidence type="ECO:0000313" key="2">
    <source>
        <dbReference type="EMBL" id="EIN04561.1"/>
    </source>
</evidence>
<dbReference type="PROSITE" id="PS50011">
    <property type="entry name" value="PROTEIN_KINASE_DOM"/>
    <property type="match status" value="1"/>
</dbReference>
<name>R7S5B5_PUNST</name>
<dbReference type="Gene3D" id="1.10.510.10">
    <property type="entry name" value="Transferase(Phosphotransferase) domain 1"/>
    <property type="match status" value="1"/>
</dbReference>
<organism evidence="2 3">
    <name type="scientific">Punctularia strigosozonata (strain HHB-11173)</name>
    <name type="common">White-rot fungus</name>
    <dbReference type="NCBI Taxonomy" id="741275"/>
    <lineage>
        <taxon>Eukaryota</taxon>
        <taxon>Fungi</taxon>
        <taxon>Dikarya</taxon>
        <taxon>Basidiomycota</taxon>
        <taxon>Agaricomycotina</taxon>
        <taxon>Agaricomycetes</taxon>
        <taxon>Corticiales</taxon>
        <taxon>Punctulariaceae</taxon>
        <taxon>Punctularia</taxon>
    </lineage>
</organism>
<dbReference type="PANTHER" id="PTHR44167">
    <property type="entry name" value="OVARIAN-SPECIFIC SERINE/THREONINE-PROTEIN KINASE LOK-RELATED"/>
    <property type="match status" value="1"/>
</dbReference>
<keyword evidence="3" id="KW-1185">Reference proteome</keyword>
<dbReference type="KEGG" id="psq:PUNSTDRAFT_47508"/>
<evidence type="ECO:0000313" key="3">
    <source>
        <dbReference type="Proteomes" id="UP000054196"/>
    </source>
</evidence>
<feature type="domain" description="Protein kinase" evidence="1">
    <location>
        <begin position="154"/>
        <end position="365"/>
    </location>
</feature>
<dbReference type="SMART" id="SM00220">
    <property type="entry name" value="S_TKc"/>
    <property type="match status" value="1"/>
</dbReference>
<dbReference type="eggNOG" id="KOG0583">
    <property type="taxonomic scope" value="Eukaryota"/>
</dbReference>
<dbReference type="HOGENOM" id="CLU_758981_0_0_1"/>
<dbReference type="PROSITE" id="PS00108">
    <property type="entry name" value="PROTEIN_KINASE_ST"/>
    <property type="match status" value="1"/>
</dbReference>
<reference evidence="3" key="1">
    <citation type="journal article" date="2012" name="Science">
        <title>The Paleozoic origin of enzymatic lignin decomposition reconstructed from 31 fungal genomes.</title>
        <authorList>
            <person name="Floudas D."/>
            <person name="Binder M."/>
            <person name="Riley R."/>
            <person name="Barry K."/>
            <person name="Blanchette R.A."/>
            <person name="Henrissat B."/>
            <person name="Martinez A.T."/>
            <person name="Otillar R."/>
            <person name="Spatafora J.W."/>
            <person name="Yadav J.S."/>
            <person name="Aerts A."/>
            <person name="Benoit I."/>
            <person name="Boyd A."/>
            <person name="Carlson A."/>
            <person name="Copeland A."/>
            <person name="Coutinho P.M."/>
            <person name="de Vries R.P."/>
            <person name="Ferreira P."/>
            <person name="Findley K."/>
            <person name="Foster B."/>
            <person name="Gaskell J."/>
            <person name="Glotzer D."/>
            <person name="Gorecki P."/>
            <person name="Heitman J."/>
            <person name="Hesse C."/>
            <person name="Hori C."/>
            <person name="Igarashi K."/>
            <person name="Jurgens J.A."/>
            <person name="Kallen N."/>
            <person name="Kersten P."/>
            <person name="Kohler A."/>
            <person name="Kuees U."/>
            <person name="Kumar T.K.A."/>
            <person name="Kuo A."/>
            <person name="LaButti K."/>
            <person name="Larrondo L.F."/>
            <person name="Lindquist E."/>
            <person name="Ling A."/>
            <person name="Lombard V."/>
            <person name="Lucas S."/>
            <person name="Lundell T."/>
            <person name="Martin R."/>
            <person name="McLaughlin D.J."/>
            <person name="Morgenstern I."/>
            <person name="Morin E."/>
            <person name="Murat C."/>
            <person name="Nagy L.G."/>
            <person name="Nolan M."/>
            <person name="Ohm R.A."/>
            <person name="Patyshakuliyeva A."/>
            <person name="Rokas A."/>
            <person name="Ruiz-Duenas F.J."/>
            <person name="Sabat G."/>
            <person name="Salamov A."/>
            <person name="Samejima M."/>
            <person name="Schmutz J."/>
            <person name="Slot J.C."/>
            <person name="St John F."/>
            <person name="Stenlid J."/>
            <person name="Sun H."/>
            <person name="Sun S."/>
            <person name="Syed K."/>
            <person name="Tsang A."/>
            <person name="Wiebenga A."/>
            <person name="Young D."/>
            <person name="Pisabarro A."/>
            <person name="Eastwood D.C."/>
            <person name="Martin F."/>
            <person name="Cullen D."/>
            <person name="Grigoriev I.V."/>
            <person name="Hibbett D.S."/>
        </authorList>
    </citation>
    <scope>NUCLEOTIDE SEQUENCE [LARGE SCALE GENOMIC DNA]</scope>
    <source>
        <strain evidence="3">HHB-11173 SS5</strain>
    </source>
</reference>
<dbReference type="InterPro" id="IPR008271">
    <property type="entry name" value="Ser/Thr_kinase_AS"/>
</dbReference>